<keyword evidence="2" id="KW-0805">Transcription regulation</keyword>
<evidence type="ECO:0000256" key="2">
    <source>
        <dbReference type="ARBA" id="ARBA00023015"/>
    </source>
</evidence>
<dbReference type="InterPro" id="IPR013249">
    <property type="entry name" value="RNA_pol_sigma70_r4_t2"/>
</dbReference>
<keyword evidence="4" id="KW-0804">Transcription</keyword>
<dbReference type="Pfam" id="PF08281">
    <property type="entry name" value="Sigma70_r4_2"/>
    <property type="match status" value="1"/>
</dbReference>
<dbReference type="OrthoDB" id="1524077at2"/>
<reference evidence="9" key="1">
    <citation type="submission" date="2016-10" db="EMBL/GenBank/DDBJ databases">
        <authorList>
            <person name="Varghese N."/>
            <person name="Submissions S."/>
        </authorList>
    </citation>
    <scope>NUCLEOTIDE SEQUENCE [LARGE SCALE GENOMIC DNA]</scope>
    <source>
        <strain evidence="9">DSM 25329</strain>
    </source>
</reference>
<dbReference type="SUPFAM" id="SSF88659">
    <property type="entry name" value="Sigma3 and sigma4 domains of RNA polymerase sigma factors"/>
    <property type="match status" value="1"/>
</dbReference>
<name>A0A1G6VFE9_9BACT</name>
<evidence type="ECO:0000259" key="6">
    <source>
        <dbReference type="Pfam" id="PF04542"/>
    </source>
</evidence>
<sequence>MTPEPSENLPDEAPDRERPIDPRETGVDSNAPGNALPDREFFLRKTFEQDAAKGYELLFRTYYRPLCSHAARFVYNKEIAEDLVTEIFLNFWKKELHTGISTTFRAYLFTAVRNRCFTYLRWEFHKIRREELDDDFRSDMLLPDHIMEMDELYMQVERVIDTLPPQCQKVFVLSRFEGKSYQEIAAKLEVSVKAVEGHISKALNILRRSLKKN</sequence>
<dbReference type="GO" id="GO:0016987">
    <property type="term" value="F:sigma factor activity"/>
    <property type="evidence" value="ECO:0007669"/>
    <property type="project" value="UniProtKB-KW"/>
</dbReference>
<dbReference type="NCBIfam" id="TIGR02937">
    <property type="entry name" value="sigma70-ECF"/>
    <property type="match status" value="1"/>
</dbReference>
<comment type="similarity">
    <text evidence="1">Belongs to the sigma-70 factor family. ECF subfamily.</text>
</comment>
<feature type="compositionally biased region" description="Basic and acidic residues" evidence="5">
    <location>
        <begin position="13"/>
        <end position="26"/>
    </location>
</feature>
<gene>
    <name evidence="8" type="ORF">SAMN04487996_101216</name>
</gene>
<evidence type="ECO:0000256" key="1">
    <source>
        <dbReference type="ARBA" id="ARBA00010641"/>
    </source>
</evidence>
<evidence type="ECO:0000259" key="7">
    <source>
        <dbReference type="Pfam" id="PF08281"/>
    </source>
</evidence>
<dbReference type="AlphaFoldDB" id="A0A1G6VFE9"/>
<evidence type="ECO:0000313" key="9">
    <source>
        <dbReference type="Proteomes" id="UP000198748"/>
    </source>
</evidence>
<dbReference type="InterPro" id="IPR014327">
    <property type="entry name" value="RNA_pol_sigma70_bacteroid"/>
</dbReference>
<evidence type="ECO:0000313" key="8">
    <source>
        <dbReference type="EMBL" id="SDD51737.1"/>
    </source>
</evidence>
<dbReference type="Pfam" id="PF04542">
    <property type="entry name" value="Sigma70_r2"/>
    <property type="match status" value="1"/>
</dbReference>
<dbReference type="Gene3D" id="1.10.1740.10">
    <property type="match status" value="1"/>
</dbReference>
<dbReference type="RefSeq" id="WP_090145848.1">
    <property type="nucleotide sequence ID" value="NZ_FNAN01000001.1"/>
</dbReference>
<dbReference type="InterPro" id="IPR039425">
    <property type="entry name" value="RNA_pol_sigma-70-like"/>
</dbReference>
<dbReference type="SUPFAM" id="SSF88946">
    <property type="entry name" value="Sigma2 domain of RNA polymerase sigma factors"/>
    <property type="match status" value="1"/>
</dbReference>
<evidence type="ECO:0000256" key="3">
    <source>
        <dbReference type="ARBA" id="ARBA00023082"/>
    </source>
</evidence>
<feature type="region of interest" description="Disordered" evidence="5">
    <location>
        <begin position="1"/>
        <end position="35"/>
    </location>
</feature>
<dbReference type="NCBIfam" id="TIGR02985">
    <property type="entry name" value="Sig70_bacteroi1"/>
    <property type="match status" value="1"/>
</dbReference>
<dbReference type="InterPro" id="IPR007627">
    <property type="entry name" value="RNA_pol_sigma70_r2"/>
</dbReference>
<dbReference type="GO" id="GO:0003677">
    <property type="term" value="F:DNA binding"/>
    <property type="evidence" value="ECO:0007669"/>
    <property type="project" value="InterPro"/>
</dbReference>
<dbReference type="InterPro" id="IPR013324">
    <property type="entry name" value="RNA_pol_sigma_r3/r4-like"/>
</dbReference>
<dbReference type="Proteomes" id="UP000198748">
    <property type="component" value="Unassembled WGS sequence"/>
</dbReference>
<dbReference type="GO" id="GO:0006352">
    <property type="term" value="P:DNA-templated transcription initiation"/>
    <property type="evidence" value="ECO:0007669"/>
    <property type="project" value="InterPro"/>
</dbReference>
<accession>A0A1G6VFE9</accession>
<dbReference type="CDD" id="cd06171">
    <property type="entry name" value="Sigma70_r4"/>
    <property type="match status" value="1"/>
</dbReference>
<protein>
    <submittedName>
        <fullName evidence="8">RNA polymerase sigma-70 factor, ECF subfamily</fullName>
    </submittedName>
</protein>
<organism evidence="8 9">
    <name type="scientific">Dyadobacter soli</name>
    <dbReference type="NCBI Taxonomy" id="659014"/>
    <lineage>
        <taxon>Bacteria</taxon>
        <taxon>Pseudomonadati</taxon>
        <taxon>Bacteroidota</taxon>
        <taxon>Cytophagia</taxon>
        <taxon>Cytophagales</taxon>
        <taxon>Spirosomataceae</taxon>
        <taxon>Dyadobacter</taxon>
    </lineage>
</organism>
<dbReference type="InterPro" id="IPR036388">
    <property type="entry name" value="WH-like_DNA-bd_sf"/>
</dbReference>
<dbReference type="InterPro" id="IPR013325">
    <property type="entry name" value="RNA_pol_sigma_r2"/>
</dbReference>
<dbReference type="InterPro" id="IPR014284">
    <property type="entry name" value="RNA_pol_sigma-70_dom"/>
</dbReference>
<keyword evidence="9" id="KW-1185">Reference proteome</keyword>
<dbReference type="STRING" id="659014.SAMN04487996_101216"/>
<feature type="domain" description="RNA polymerase sigma-70 region 2" evidence="6">
    <location>
        <begin position="58"/>
        <end position="121"/>
    </location>
</feature>
<dbReference type="PANTHER" id="PTHR43133:SF46">
    <property type="entry name" value="RNA POLYMERASE SIGMA-70 FACTOR ECF SUBFAMILY"/>
    <property type="match status" value="1"/>
</dbReference>
<evidence type="ECO:0000256" key="4">
    <source>
        <dbReference type="ARBA" id="ARBA00023163"/>
    </source>
</evidence>
<proteinExistence type="inferred from homology"/>
<dbReference type="Gene3D" id="1.10.10.10">
    <property type="entry name" value="Winged helix-like DNA-binding domain superfamily/Winged helix DNA-binding domain"/>
    <property type="match status" value="1"/>
</dbReference>
<evidence type="ECO:0000256" key="5">
    <source>
        <dbReference type="SAM" id="MobiDB-lite"/>
    </source>
</evidence>
<keyword evidence="3" id="KW-0731">Sigma factor</keyword>
<dbReference type="EMBL" id="FNAN01000001">
    <property type="protein sequence ID" value="SDD51737.1"/>
    <property type="molecule type" value="Genomic_DNA"/>
</dbReference>
<dbReference type="PANTHER" id="PTHR43133">
    <property type="entry name" value="RNA POLYMERASE ECF-TYPE SIGMA FACTO"/>
    <property type="match status" value="1"/>
</dbReference>
<feature type="domain" description="RNA polymerase sigma factor 70 region 4 type 2" evidence="7">
    <location>
        <begin position="154"/>
        <end position="203"/>
    </location>
</feature>